<gene>
    <name evidence="3" type="ORF">HINF_LOCUS15684</name>
    <name evidence="4" type="ORF">HINF_LOCUS22781</name>
    <name evidence="2" type="ORF">HINF_LOCUS234</name>
</gene>
<evidence type="ECO:0000313" key="5">
    <source>
        <dbReference type="Proteomes" id="UP001642409"/>
    </source>
</evidence>
<evidence type="ECO:0000313" key="2">
    <source>
        <dbReference type="EMBL" id="CAI9912589.1"/>
    </source>
</evidence>
<protein>
    <submittedName>
        <fullName evidence="2">Coronavirus</fullName>
    </submittedName>
</protein>
<dbReference type="Proteomes" id="UP001642409">
    <property type="component" value="Unassembled WGS sequence"/>
</dbReference>
<feature type="coiled-coil region" evidence="1">
    <location>
        <begin position="63"/>
        <end position="115"/>
    </location>
</feature>
<evidence type="ECO:0000313" key="4">
    <source>
        <dbReference type="EMBL" id="CAL6011403.1"/>
    </source>
</evidence>
<dbReference type="EMBL" id="CAXDID020000064">
    <property type="protein sequence ID" value="CAL6011403.1"/>
    <property type="molecule type" value="Genomic_DNA"/>
</dbReference>
<dbReference type="AlphaFoldDB" id="A0AA86N438"/>
<dbReference type="SUPFAM" id="SSF111474">
    <property type="entry name" value="Coronavirus S2 glycoprotein"/>
    <property type="match status" value="1"/>
</dbReference>
<organism evidence="2">
    <name type="scientific">Hexamita inflata</name>
    <dbReference type="NCBI Taxonomy" id="28002"/>
    <lineage>
        <taxon>Eukaryota</taxon>
        <taxon>Metamonada</taxon>
        <taxon>Diplomonadida</taxon>
        <taxon>Hexamitidae</taxon>
        <taxon>Hexamitinae</taxon>
        <taxon>Hexamita</taxon>
    </lineage>
</organism>
<dbReference type="EMBL" id="CATOUU010000003">
    <property type="protein sequence ID" value="CAI9912589.1"/>
    <property type="molecule type" value="Genomic_DNA"/>
</dbReference>
<comment type="caution">
    <text evidence="2">The sequence shown here is derived from an EMBL/GenBank/DDBJ whole genome shotgun (WGS) entry which is preliminary data.</text>
</comment>
<evidence type="ECO:0000313" key="3">
    <source>
        <dbReference type="EMBL" id="CAL5998339.1"/>
    </source>
</evidence>
<reference evidence="3 5" key="2">
    <citation type="submission" date="2024-07" db="EMBL/GenBank/DDBJ databases">
        <authorList>
            <person name="Akdeniz Z."/>
        </authorList>
    </citation>
    <scope>NUCLEOTIDE SEQUENCE [LARGE SCALE GENOMIC DNA]</scope>
</reference>
<dbReference type="InterPro" id="IPR043473">
    <property type="entry name" value="S2_sf_CoV"/>
</dbReference>
<keyword evidence="5" id="KW-1185">Reference proteome</keyword>
<dbReference type="EMBL" id="CAXDID020000038">
    <property type="protein sequence ID" value="CAL5998339.1"/>
    <property type="molecule type" value="Genomic_DNA"/>
</dbReference>
<keyword evidence="1" id="KW-0175">Coiled coil</keyword>
<sequence>MSNDENSADSIKSSFSEDLKKIVHQQTKLDHFKDKLIATQANSLSTKDKLIAIQDTLMIQIQINNLLKQKDELNKRVKDLYQNDKIDPTYKEQQILDLDREIDEIQIEIEQLTLKDEE</sequence>
<accession>A0AA86N438</accession>
<name>A0AA86N438_9EUKA</name>
<evidence type="ECO:0000256" key="1">
    <source>
        <dbReference type="SAM" id="Coils"/>
    </source>
</evidence>
<dbReference type="SMR" id="A0AA86N438"/>
<reference evidence="2" key="1">
    <citation type="submission" date="2023-06" db="EMBL/GenBank/DDBJ databases">
        <authorList>
            <person name="Kurt Z."/>
        </authorList>
    </citation>
    <scope>NUCLEOTIDE SEQUENCE</scope>
</reference>
<proteinExistence type="predicted"/>